<evidence type="ECO:0000256" key="4">
    <source>
        <dbReference type="ARBA" id="ARBA00032829"/>
    </source>
</evidence>
<dbReference type="Gene3D" id="2.120.10.30">
    <property type="entry name" value="TolB, C-terminal domain"/>
    <property type="match status" value="1"/>
</dbReference>
<dbReference type="EMBL" id="MU001633">
    <property type="protein sequence ID" value="KAF2485737.1"/>
    <property type="molecule type" value="Genomic_DNA"/>
</dbReference>
<evidence type="ECO:0000256" key="1">
    <source>
        <dbReference type="ARBA" id="ARBA00010040"/>
    </source>
</evidence>
<dbReference type="Proteomes" id="UP000799767">
    <property type="component" value="Unassembled WGS sequence"/>
</dbReference>
<evidence type="ECO:0000313" key="8">
    <source>
        <dbReference type="Proteomes" id="UP000799767"/>
    </source>
</evidence>
<feature type="region of interest" description="Disordered" evidence="5">
    <location>
        <begin position="204"/>
        <end position="228"/>
    </location>
</feature>
<dbReference type="Pfam" id="PF07676">
    <property type="entry name" value="PD40"/>
    <property type="match status" value="1"/>
</dbReference>
<name>A0A6A6Q2T3_9PEZI</name>
<evidence type="ECO:0000259" key="6">
    <source>
        <dbReference type="Pfam" id="PF00326"/>
    </source>
</evidence>
<dbReference type="PANTHER" id="PTHR42776">
    <property type="entry name" value="SERINE PEPTIDASE S9 FAMILY MEMBER"/>
    <property type="match status" value="1"/>
</dbReference>
<dbReference type="InterPro" id="IPR011042">
    <property type="entry name" value="6-blade_b-propeller_TolB-like"/>
</dbReference>
<dbReference type="SUPFAM" id="SSF53474">
    <property type="entry name" value="alpha/beta-Hydrolases"/>
    <property type="match status" value="1"/>
</dbReference>
<keyword evidence="3" id="KW-0720">Serine protease</keyword>
<dbReference type="AlphaFoldDB" id="A0A6A6Q2T3"/>
<feature type="domain" description="Peptidase S9 prolyl oligopeptidase catalytic" evidence="6">
    <location>
        <begin position="510"/>
        <end position="710"/>
    </location>
</feature>
<evidence type="ECO:0000256" key="3">
    <source>
        <dbReference type="ARBA" id="ARBA00022825"/>
    </source>
</evidence>
<keyword evidence="3" id="KW-0645">Protease</keyword>
<sequence length="712" mass="77249">MLRFCTFCISRRFNPRRPVFQTLTRMVNMATSTRSTESNNGKVWAADDFNKRDIRDTKLWGDLHKHFHDLMSPAFGKVSDAADPELSPDGKTVSFTGSIWTKLEGSAEKRVCTVDVATCKMEVIAQGPNNDQQAKWSPNGRSLAFLSDRSEKGTFHLYVLDLDRLREAKPVRLPKGETAEYALWSPKGDYILIGAAGQGADKAGGNGSGNLNNSQGDGGSPAWMPTVEPDSQKKLGRSLWLYDLEKDDFHQLSRPELTVWESAWCGPAHIVAIASDDPSESSWYESSVMLIDASSGSDRTVYTTDVQLGLPAASPSGRHVAFVEGPLSDRGVVAGTAKLVKVGTKASITLDTANVDVSQLSWADEDRLFFIGLRGLHVVAGEVNVKTEKVRETWTTADGVGGRYPEASGIVDGRFAVVRSSWTTYPEVAVVQHGKSRTIASLDHEGAAYLRSACGPMEEISWTASDGTEIQGYLSLPKSGKKPHPLVLHVHGGPIAAFSNGWQLKYPFVPVFAANGYAVLSPNPRGSKGRGDAFVSQLQGDMGGIDAGDLLSGIDVLVEKGIVDPKRVGVMGGSYGGFMAAWLPTQSKRFAAAIPLAPVTDWFSEHTTSNIGNFDRMMMSPDDPYAPAGRYYDQSPLRFVQHCSTPVLQLVGADDRCVPASQSLQFHNALVEHGTESSLVTYPGEGHGVRKFPAVIDLCVRMLAWLNRHMPA</sequence>
<dbReference type="PANTHER" id="PTHR42776:SF4">
    <property type="entry name" value="ACYLAMINO-ACID-RELEASING ENZYME"/>
    <property type="match status" value="1"/>
</dbReference>
<dbReference type="InterPro" id="IPR001375">
    <property type="entry name" value="Peptidase_S9_cat"/>
</dbReference>
<gene>
    <name evidence="7" type="ORF">BDY17DRAFT_294156</name>
</gene>
<protein>
    <recommendedName>
        <fullName evidence="4">Dipeptidyl-peptidase V</fullName>
    </recommendedName>
</protein>
<dbReference type="Pfam" id="PF00326">
    <property type="entry name" value="Peptidase_S9"/>
    <property type="match status" value="1"/>
</dbReference>
<dbReference type="RefSeq" id="XP_033592306.1">
    <property type="nucleotide sequence ID" value="XM_033733094.1"/>
</dbReference>
<dbReference type="InterPro" id="IPR011659">
    <property type="entry name" value="WD40"/>
</dbReference>
<dbReference type="OrthoDB" id="43744at2759"/>
<dbReference type="Gene3D" id="3.40.50.1820">
    <property type="entry name" value="alpha/beta hydrolase"/>
    <property type="match status" value="1"/>
</dbReference>
<evidence type="ECO:0000313" key="7">
    <source>
        <dbReference type="EMBL" id="KAF2485737.1"/>
    </source>
</evidence>
<dbReference type="GO" id="GO:0004252">
    <property type="term" value="F:serine-type endopeptidase activity"/>
    <property type="evidence" value="ECO:0007669"/>
    <property type="project" value="TreeGrafter"/>
</dbReference>
<reference evidence="7" key="1">
    <citation type="journal article" date="2020" name="Stud. Mycol.">
        <title>101 Dothideomycetes genomes: a test case for predicting lifestyles and emergence of pathogens.</title>
        <authorList>
            <person name="Haridas S."/>
            <person name="Albert R."/>
            <person name="Binder M."/>
            <person name="Bloem J."/>
            <person name="Labutti K."/>
            <person name="Salamov A."/>
            <person name="Andreopoulos B."/>
            <person name="Baker S."/>
            <person name="Barry K."/>
            <person name="Bills G."/>
            <person name="Bluhm B."/>
            <person name="Cannon C."/>
            <person name="Castanera R."/>
            <person name="Culley D."/>
            <person name="Daum C."/>
            <person name="Ezra D."/>
            <person name="Gonzalez J."/>
            <person name="Henrissat B."/>
            <person name="Kuo A."/>
            <person name="Liang C."/>
            <person name="Lipzen A."/>
            <person name="Lutzoni F."/>
            <person name="Magnuson J."/>
            <person name="Mondo S."/>
            <person name="Nolan M."/>
            <person name="Ohm R."/>
            <person name="Pangilinan J."/>
            <person name="Park H.-J."/>
            <person name="Ramirez L."/>
            <person name="Alfaro M."/>
            <person name="Sun H."/>
            <person name="Tritt A."/>
            <person name="Yoshinaga Y."/>
            <person name="Zwiers L.-H."/>
            <person name="Turgeon B."/>
            <person name="Goodwin S."/>
            <person name="Spatafora J."/>
            <person name="Crous P."/>
            <person name="Grigoriev I."/>
        </authorList>
    </citation>
    <scope>NUCLEOTIDE SEQUENCE</scope>
    <source>
        <strain evidence="7">CBS 113389</strain>
    </source>
</reference>
<keyword evidence="2" id="KW-0378">Hydrolase</keyword>
<evidence type="ECO:0000256" key="5">
    <source>
        <dbReference type="SAM" id="MobiDB-lite"/>
    </source>
</evidence>
<dbReference type="GeneID" id="54474096"/>
<accession>A0A6A6Q2T3</accession>
<proteinExistence type="inferred from homology"/>
<comment type="similarity">
    <text evidence="1">Belongs to the peptidase S9C family.</text>
</comment>
<organism evidence="7 8">
    <name type="scientific">Neohortaea acidophila</name>
    <dbReference type="NCBI Taxonomy" id="245834"/>
    <lineage>
        <taxon>Eukaryota</taxon>
        <taxon>Fungi</taxon>
        <taxon>Dikarya</taxon>
        <taxon>Ascomycota</taxon>
        <taxon>Pezizomycotina</taxon>
        <taxon>Dothideomycetes</taxon>
        <taxon>Dothideomycetidae</taxon>
        <taxon>Mycosphaerellales</taxon>
        <taxon>Teratosphaeriaceae</taxon>
        <taxon>Neohortaea</taxon>
    </lineage>
</organism>
<dbReference type="SUPFAM" id="SSF82171">
    <property type="entry name" value="DPP6 N-terminal domain-like"/>
    <property type="match status" value="1"/>
</dbReference>
<evidence type="ECO:0000256" key="2">
    <source>
        <dbReference type="ARBA" id="ARBA00022801"/>
    </source>
</evidence>
<dbReference type="InterPro" id="IPR029058">
    <property type="entry name" value="AB_hydrolase_fold"/>
</dbReference>
<dbReference type="GO" id="GO:0006508">
    <property type="term" value="P:proteolysis"/>
    <property type="evidence" value="ECO:0007669"/>
    <property type="project" value="InterPro"/>
</dbReference>
<keyword evidence="8" id="KW-1185">Reference proteome</keyword>